<dbReference type="GO" id="GO:0008270">
    <property type="term" value="F:zinc ion binding"/>
    <property type="evidence" value="ECO:0007669"/>
    <property type="project" value="UniProtKB-KW"/>
</dbReference>
<name>A0AAJ7SVJ4_PETMA</name>
<dbReference type="InterPro" id="IPR013087">
    <property type="entry name" value="Znf_C2H2_type"/>
</dbReference>
<feature type="domain" description="C2H2-type" evidence="3">
    <location>
        <begin position="146"/>
        <end position="176"/>
    </location>
</feature>
<feature type="compositionally biased region" description="Polar residues" evidence="2">
    <location>
        <begin position="189"/>
        <end position="199"/>
    </location>
</feature>
<keyword evidence="4" id="KW-1185">Reference proteome</keyword>
<evidence type="ECO:0000259" key="3">
    <source>
        <dbReference type="PROSITE" id="PS50157"/>
    </source>
</evidence>
<dbReference type="RefSeq" id="XP_032806351.1">
    <property type="nucleotide sequence ID" value="XM_032950460.1"/>
</dbReference>
<dbReference type="InterPro" id="IPR039258">
    <property type="entry name" value="ZNF511"/>
</dbReference>
<dbReference type="RefSeq" id="XP_032806349.1">
    <property type="nucleotide sequence ID" value="XM_032950458.1"/>
</dbReference>
<evidence type="ECO:0000256" key="2">
    <source>
        <dbReference type="SAM" id="MobiDB-lite"/>
    </source>
</evidence>
<dbReference type="Proteomes" id="UP001318040">
    <property type="component" value="Chromosome 9"/>
</dbReference>
<dbReference type="SMART" id="SM00355">
    <property type="entry name" value="ZnF_C2H2"/>
    <property type="match status" value="3"/>
</dbReference>
<dbReference type="RefSeq" id="XP_032806352.1">
    <property type="nucleotide sequence ID" value="XM_032950461.1"/>
</dbReference>
<evidence type="ECO:0000313" key="8">
    <source>
        <dbReference type="RefSeq" id="XP_032806352.1"/>
    </source>
</evidence>
<gene>
    <name evidence="5 6 7 8" type="primary">ZNF511</name>
</gene>
<evidence type="ECO:0000313" key="5">
    <source>
        <dbReference type="RefSeq" id="XP_032806349.1"/>
    </source>
</evidence>
<dbReference type="GeneID" id="116940526"/>
<evidence type="ECO:0000313" key="6">
    <source>
        <dbReference type="RefSeq" id="XP_032806350.1"/>
    </source>
</evidence>
<evidence type="ECO:0000313" key="4">
    <source>
        <dbReference type="Proteomes" id="UP001318040"/>
    </source>
</evidence>
<dbReference type="RefSeq" id="XP_032806350.1">
    <property type="nucleotide sequence ID" value="XM_032950459.1"/>
</dbReference>
<sequence>MEWPLDLANVLTSSSAKERDIEAFPVISASDPDASFIFQPQQISFGKDNPFFEDGDVYRHMYIRDALSSYEEDIESTKVEAFGCHIAACGQVFDTLASYDHHYNAAHRHVCMTCHRSFPCGHLLEVHISEWHNVLFDVMAQRQNMYRCLVESCGEKFATTKHRKQHLIKIHSYPSDFRFDQPAKGPKLSKTTKQMQPSKHVSGVPGGCEGMDEIPVEAMDVCSGGDSEVLTPSPATRHNRVPQTICFGHGSARTFQRGKKKR</sequence>
<accession>A0AAJ7SVJ4</accession>
<keyword evidence="1" id="KW-0863">Zinc-finger</keyword>
<protein>
    <submittedName>
        <fullName evidence="5 6">Zinc finger protein 511</fullName>
    </submittedName>
</protein>
<dbReference type="PROSITE" id="PS00028">
    <property type="entry name" value="ZINC_FINGER_C2H2_1"/>
    <property type="match status" value="2"/>
</dbReference>
<dbReference type="AlphaFoldDB" id="A0AAJ7SVJ4"/>
<keyword evidence="1" id="KW-0479">Metal-binding</keyword>
<organism evidence="4 6">
    <name type="scientific">Petromyzon marinus</name>
    <name type="common">Sea lamprey</name>
    <dbReference type="NCBI Taxonomy" id="7757"/>
    <lineage>
        <taxon>Eukaryota</taxon>
        <taxon>Metazoa</taxon>
        <taxon>Chordata</taxon>
        <taxon>Craniata</taxon>
        <taxon>Vertebrata</taxon>
        <taxon>Cyclostomata</taxon>
        <taxon>Hyperoartia</taxon>
        <taxon>Petromyzontiformes</taxon>
        <taxon>Petromyzontidae</taxon>
        <taxon>Petromyzon</taxon>
    </lineage>
</organism>
<dbReference type="KEGG" id="pmrn:116940526"/>
<feature type="region of interest" description="Disordered" evidence="2">
    <location>
        <begin position="184"/>
        <end position="207"/>
    </location>
</feature>
<evidence type="ECO:0000313" key="7">
    <source>
        <dbReference type="RefSeq" id="XP_032806351.1"/>
    </source>
</evidence>
<dbReference type="CTD" id="118472"/>
<reference evidence="5 6" key="1">
    <citation type="submission" date="2025-04" db="UniProtKB">
        <authorList>
            <consortium name="RefSeq"/>
        </authorList>
    </citation>
    <scope>IDENTIFICATION</scope>
    <source>
        <tissue evidence="5 6">Sperm</tissue>
    </source>
</reference>
<keyword evidence="1" id="KW-0862">Zinc</keyword>
<evidence type="ECO:0000256" key="1">
    <source>
        <dbReference type="PROSITE-ProRule" id="PRU00042"/>
    </source>
</evidence>
<dbReference type="PROSITE" id="PS50157">
    <property type="entry name" value="ZINC_FINGER_C2H2_2"/>
    <property type="match status" value="1"/>
</dbReference>
<dbReference type="PANTHER" id="PTHR21354:SF0">
    <property type="entry name" value="ZINC FINGER PROTEIN 511"/>
    <property type="match status" value="1"/>
</dbReference>
<proteinExistence type="predicted"/>
<dbReference type="PANTHER" id="PTHR21354">
    <property type="entry name" value="ZINC FINGER PROTEIN 511"/>
    <property type="match status" value="1"/>
</dbReference>